<proteinExistence type="inferred from homology"/>
<evidence type="ECO:0000313" key="5">
    <source>
        <dbReference type="Proteomes" id="UP000017840"/>
    </source>
</evidence>
<dbReference type="SUPFAM" id="SSF53649">
    <property type="entry name" value="Alkaline phosphatase-like"/>
    <property type="match status" value="1"/>
</dbReference>
<dbReference type="PANTHER" id="PTHR42693:SF53">
    <property type="entry name" value="ENDO-4-O-SULFATASE"/>
    <property type="match status" value="1"/>
</dbReference>
<evidence type="ECO:0000313" key="4">
    <source>
        <dbReference type="EMBL" id="ESP89784.1"/>
    </source>
</evidence>
<sequence length="438" mass="49188">MLVVTTDQQRWDTVGAYGNPMGLTPTLDSLARCGTRVDRAITPQPGCAPFRAAFQTGRFATETGVWRESFALDESTTTLAHRFADAGYDVGFVGNWHVGGTFDEPVPERLRGGYDDFWLAADVPEFTSKPDHGHLFDESGAEVAFDEYRADAFTRFGERALDSLSEPFFLVVSYLEPHHQNDMWTFVAPDGYAERYRTDPYVPADLVDGFGDWYGELPDYYGMVERLDECVDDLLSTLTRRGVRDDTLVAYTADHGCHFRTRPGEYKRTPHDAAVRVPLILAGPGFDDGRNVERVTSVIDLPPTLLDVAGIEIPDEMHGESLLPVVRGERPDEDGDAFIQISESQVGRAIRTADWKYAVAAPKLTGWRGGNGQPSSDRYLERYLYDLRRDPNERVNLAGRSNYRDVADDLRDRLLEYISAVEGETPDVKPIEKGYKEY</sequence>
<dbReference type="Proteomes" id="UP000017840">
    <property type="component" value="Unassembled WGS sequence"/>
</dbReference>
<dbReference type="GO" id="GO:0004065">
    <property type="term" value="F:arylsulfatase activity"/>
    <property type="evidence" value="ECO:0007669"/>
    <property type="project" value="TreeGrafter"/>
</dbReference>
<protein>
    <submittedName>
        <fullName evidence="4">Sulfatase</fullName>
    </submittedName>
</protein>
<reference evidence="4 5" key="1">
    <citation type="journal article" date="2013" name="Genome Announc.">
        <title>Draft Genome Sequence of 'Candidatus Halobonum tyrrellensis' Strain G22, Isolated from the Hypersaline Waters of Lake Tyrrell, Australia.</title>
        <authorList>
            <person name="Ugalde J.A."/>
            <person name="Narasingarao P."/>
            <person name="Kuo S."/>
            <person name="Podell S."/>
            <person name="Allen E.E."/>
        </authorList>
    </citation>
    <scope>NUCLEOTIDE SEQUENCE [LARGE SCALE GENOMIC DNA]</scope>
    <source>
        <strain evidence="4 5">G22</strain>
    </source>
</reference>
<dbReference type="STRING" id="1324957.K933_02336"/>
<evidence type="ECO:0000259" key="3">
    <source>
        <dbReference type="Pfam" id="PF00884"/>
    </source>
</evidence>
<dbReference type="InterPro" id="IPR017850">
    <property type="entry name" value="Alkaline_phosphatase_core_sf"/>
</dbReference>
<dbReference type="eggNOG" id="arCOG02785">
    <property type="taxonomic scope" value="Archaea"/>
</dbReference>
<evidence type="ECO:0000256" key="2">
    <source>
        <dbReference type="ARBA" id="ARBA00022801"/>
    </source>
</evidence>
<organism evidence="4 5">
    <name type="scientific">Candidatus Halobonum tyrrellensis G22</name>
    <dbReference type="NCBI Taxonomy" id="1324957"/>
    <lineage>
        <taxon>Archaea</taxon>
        <taxon>Methanobacteriati</taxon>
        <taxon>Methanobacteriota</taxon>
        <taxon>Stenosarchaea group</taxon>
        <taxon>Halobacteria</taxon>
        <taxon>Halobacteriales</taxon>
        <taxon>Haloferacaceae</taxon>
        <taxon>Candidatus Halobonum</taxon>
    </lineage>
</organism>
<comment type="similarity">
    <text evidence="1">Belongs to the sulfatase family.</text>
</comment>
<dbReference type="AlphaFoldDB" id="V4HPD1"/>
<feature type="domain" description="Sulfatase N-terminal" evidence="3">
    <location>
        <begin position="2"/>
        <end position="311"/>
    </location>
</feature>
<evidence type="ECO:0000256" key="1">
    <source>
        <dbReference type="ARBA" id="ARBA00008779"/>
    </source>
</evidence>
<dbReference type="PANTHER" id="PTHR42693">
    <property type="entry name" value="ARYLSULFATASE FAMILY MEMBER"/>
    <property type="match status" value="1"/>
</dbReference>
<gene>
    <name evidence="4" type="ORF">K933_02336</name>
</gene>
<comment type="caution">
    <text evidence="4">The sequence shown here is derived from an EMBL/GenBank/DDBJ whole genome shotgun (WGS) entry which is preliminary data.</text>
</comment>
<dbReference type="Pfam" id="PF00884">
    <property type="entry name" value="Sulfatase"/>
    <property type="match status" value="1"/>
</dbReference>
<dbReference type="Gene3D" id="3.40.720.10">
    <property type="entry name" value="Alkaline Phosphatase, subunit A"/>
    <property type="match status" value="2"/>
</dbReference>
<dbReference type="InterPro" id="IPR000917">
    <property type="entry name" value="Sulfatase_N"/>
</dbReference>
<dbReference type="InterPro" id="IPR050738">
    <property type="entry name" value="Sulfatase"/>
</dbReference>
<accession>V4HPD1</accession>
<keyword evidence="5" id="KW-1185">Reference proteome</keyword>
<keyword evidence="2" id="KW-0378">Hydrolase</keyword>
<name>V4HPD1_9EURY</name>
<dbReference type="PATRIC" id="fig|1324957.4.peg.472"/>
<dbReference type="EMBL" id="ASGZ01000005">
    <property type="protein sequence ID" value="ESP89784.1"/>
    <property type="molecule type" value="Genomic_DNA"/>
</dbReference>